<dbReference type="AlphaFoldDB" id="A0A3Q0J519"/>
<organism evidence="1 2">
    <name type="scientific">Diaphorina citri</name>
    <name type="common">Asian citrus psyllid</name>
    <dbReference type="NCBI Taxonomy" id="121845"/>
    <lineage>
        <taxon>Eukaryota</taxon>
        <taxon>Metazoa</taxon>
        <taxon>Ecdysozoa</taxon>
        <taxon>Arthropoda</taxon>
        <taxon>Hexapoda</taxon>
        <taxon>Insecta</taxon>
        <taxon>Pterygota</taxon>
        <taxon>Neoptera</taxon>
        <taxon>Paraneoptera</taxon>
        <taxon>Hemiptera</taxon>
        <taxon>Sternorrhyncha</taxon>
        <taxon>Psylloidea</taxon>
        <taxon>Psyllidae</taxon>
        <taxon>Diaphorininae</taxon>
        <taxon>Diaphorina</taxon>
    </lineage>
</organism>
<evidence type="ECO:0000313" key="1">
    <source>
        <dbReference type="Proteomes" id="UP000079169"/>
    </source>
</evidence>
<name>A0A3Q0J519_DIACI</name>
<accession>A0A3Q0J519</accession>
<dbReference type="RefSeq" id="XP_026683592.1">
    <property type="nucleotide sequence ID" value="XM_026827791.1"/>
</dbReference>
<proteinExistence type="predicted"/>
<protein>
    <submittedName>
        <fullName evidence="2">Uncharacterized protein LOC103514953 isoform X2</fullName>
    </submittedName>
</protein>
<sequence length="253" mass="29125">MLLILTMQASMTHNQITNNTAFYSANMSPAIDFATSASSLRTTVKPHVWEKEQLILALYRNTTSQVTHISSKIGQINQQILSQSLDIIATNMMRFDRYVESVDSKTKDCKYNTENQVDRVKDLLNSKLKSKISYCMSRVSSKLTNYEKAIQDELNKYNSVILLQVKNLLIYCNKMNDGVMHLCLNKSWQICGYVSDKFLSSVNTYFSHCLLVYNQSHSTLADCLQKDLQVNKKYFHWAIKLFRTASCRHVLNT</sequence>
<dbReference type="Proteomes" id="UP000079169">
    <property type="component" value="Unplaced"/>
</dbReference>
<reference evidence="2" key="1">
    <citation type="submission" date="2025-08" db="UniProtKB">
        <authorList>
            <consortium name="RefSeq"/>
        </authorList>
    </citation>
    <scope>IDENTIFICATION</scope>
</reference>
<keyword evidence="1" id="KW-1185">Reference proteome</keyword>
<gene>
    <name evidence="2" type="primary">LOC103514953</name>
</gene>
<dbReference type="GeneID" id="103514953"/>
<evidence type="ECO:0000313" key="2">
    <source>
        <dbReference type="RefSeq" id="XP_026683592.1"/>
    </source>
</evidence>